<feature type="region of interest" description="Disordered" evidence="1">
    <location>
        <begin position="1"/>
        <end position="130"/>
    </location>
</feature>
<organism evidence="2 3">
    <name type="scientific">Symbiochloris irregularis</name>
    <dbReference type="NCBI Taxonomy" id="706552"/>
    <lineage>
        <taxon>Eukaryota</taxon>
        <taxon>Viridiplantae</taxon>
        <taxon>Chlorophyta</taxon>
        <taxon>core chlorophytes</taxon>
        <taxon>Trebouxiophyceae</taxon>
        <taxon>Trebouxiales</taxon>
        <taxon>Trebouxiaceae</taxon>
        <taxon>Symbiochloris</taxon>
    </lineage>
</organism>
<keyword evidence="3" id="KW-1185">Reference proteome</keyword>
<feature type="compositionally biased region" description="Acidic residues" evidence="1">
    <location>
        <begin position="199"/>
        <end position="214"/>
    </location>
</feature>
<feature type="compositionally biased region" description="Basic residues" evidence="1">
    <location>
        <begin position="251"/>
        <end position="262"/>
    </location>
</feature>
<dbReference type="EMBL" id="JALJOQ010000075">
    <property type="protein sequence ID" value="KAK9801890.1"/>
    <property type="molecule type" value="Genomic_DNA"/>
</dbReference>
<sequence>MEEDKENPPSSKRPLVKQPGEPSPARKPFKAPRLLDQDPLPGTSSTTARPPAGVPPRSPPPPTRVASLGQRRFVHARTLNFNNPAKENLEPATNPAHPAPTAAPLPEAAQAEPSASAAPQAPDHIPPAVIDYQPKAGQDNLAALMAQLAPNTTMHGLDLHPAAETETRQAAIRSLIARGGVAAAQEDADIFGLADEGDLDWQQDHDSDDAESEEGAVPLDYIPAPGPAAGGAAAAAPQPPPRQQVQQAPHQHQHHPHPHHHPPPQPHQQQQPQQPHQQQQPQQPHQQPRPDSTGQRRAPTTQLDVSGQPAAPFQCPVANCNFKGSEQEFEHHLDCNHTKPQLLEAGYIAASTQAASMIRIGGFTC</sequence>
<protein>
    <recommendedName>
        <fullName evidence="4">C2H2-type domain-containing protein</fullName>
    </recommendedName>
</protein>
<evidence type="ECO:0008006" key="4">
    <source>
        <dbReference type="Google" id="ProtNLM"/>
    </source>
</evidence>
<accession>A0AAW1P106</accession>
<reference evidence="2 3" key="1">
    <citation type="journal article" date="2024" name="Nat. Commun.">
        <title>Phylogenomics reveals the evolutionary origins of lichenization in chlorophyte algae.</title>
        <authorList>
            <person name="Puginier C."/>
            <person name="Libourel C."/>
            <person name="Otte J."/>
            <person name="Skaloud P."/>
            <person name="Haon M."/>
            <person name="Grisel S."/>
            <person name="Petersen M."/>
            <person name="Berrin J.G."/>
            <person name="Delaux P.M."/>
            <person name="Dal Grande F."/>
            <person name="Keller J."/>
        </authorList>
    </citation>
    <scope>NUCLEOTIDE SEQUENCE [LARGE SCALE GENOMIC DNA]</scope>
    <source>
        <strain evidence="2 3">SAG 2036</strain>
    </source>
</reference>
<feature type="compositionally biased region" description="Polar residues" evidence="1">
    <location>
        <begin position="292"/>
        <end position="305"/>
    </location>
</feature>
<evidence type="ECO:0000313" key="2">
    <source>
        <dbReference type="EMBL" id="KAK9801890.1"/>
    </source>
</evidence>
<dbReference type="Proteomes" id="UP001465755">
    <property type="component" value="Unassembled WGS sequence"/>
</dbReference>
<feature type="compositionally biased region" description="Low complexity" evidence="1">
    <location>
        <begin position="104"/>
        <end position="122"/>
    </location>
</feature>
<dbReference type="AlphaFoldDB" id="A0AAW1P106"/>
<feature type="compositionally biased region" description="Low complexity" evidence="1">
    <location>
        <begin position="267"/>
        <end position="290"/>
    </location>
</feature>
<evidence type="ECO:0000313" key="3">
    <source>
        <dbReference type="Proteomes" id="UP001465755"/>
    </source>
</evidence>
<proteinExistence type="predicted"/>
<feature type="compositionally biased region" description="Pro residues" evidence="1">
    <location>
        <begin position="52"/>
        <end position="63"/>
    </location>
</feature>
<evidence type="ECO:0000256" key="1">
    <source>
        <dbReference type="SAM" id="MobiDB-lite"/>
    </source>
</evidence>
<name>A0AAW1P106_9CHLO</name>
<comment type="caution">
    <text evidence="2">The sequence shown here is derived from an EMBL/GenBank/DDBJ whole genome shotgun (WGS) entry which is preliminary data.</text>
</comment>
<feature type="region of interest" description="Disordered" evidence="1">
    <location>
        <begin position="199"/>
        <end position="308"/>
    </location>
</feature>
<gene>
    <name evidence="2" type="ORF">WJX73_007505</name>
</gene>